<keyword evidence="2 3" id="KW-0067">ATP-binding</keyword>
<dbReference type="PROSITE" id="PS51161">
    <property type="entry name" value="ATP_CONE"/>
    <property type="match status" value="1"/>
</dbReference>
<dbReference type="Gene3D" id="3.40.1350.10">
    <property type="match status" value="1"/>
</dbReference>
<gene>
    <name evidence="5" type="ORF">VC82_2348</name>
</gene>
<accession>A0A0D5YUC5</accession>
<proteinExistence type="predicted"/>
<evidence type="ECO:0000256" key="2">
    <source>
        <dbReference type="ARBA" id="ARBA00022840"/>
    </source>
</evidence>
<evidence type="ECO:0000313" key="6">
    <source>
        <dbReference type="Proteomes" id="UP000032726"/>
    </source>
</evidence>
<reference evidence="5 6" key="1">
    <citation type="submission" date="2015-03" db="EMBL/GenBank/DDBJ databases">
        <title>Complete genome sequence of Muricauda lutaonensis CC-HSB-11T, isolated from a coastal hot spring.</title>
        <authorList>
            <person name="Kim K.M."/>
        </authorList>
    </citation>
    <scope>NUCLEOTIDE SEQUENCE [LARGE SCALE GENOMIC DNA]</scope>
    <source>
        <strain evidence="5 6">CC-HSB-11</strain>
    </source>
</reference>
<dbReference type="SUPFAM" id="SSF52980">
    <property type="entry name" value="Restriction endonuclease-like"/>
    <property type="match status" value="1"/>
</dbReference>
<dbReference type="KEGG" id="mlt:VC82_2348"/>
<evidence type="ECO:0000313" key="5">
    <source>
        <dbReference type="EMBL" id="AKA35937.1"/>
    </source>
</evidence>
<dbReference type="RefSeq" id="WP_045802530.1">
    <property type="nucleotide sequence ID" value="NZ_CP011071.1"/>
</dbReference>
<dbReference type="InterPro" id="IPR011335">
    <property type="entry name" value="Restrct_endonuc-II-like"/>
</dbReference>
<feature type="domain" description="ATP-cone" evidence="4">
    <location>
        <begin position="9"/>
        <end position="94"/>
    </location>
</feature>
<dbReference type="OrthoDB" id="320396at2"/>
<name>A0A0D5YUC5_9FLAO</name>
<dbReference type="AlphaFoldDB" id="A0A0D5YUC5"/>
<organism evidence="5 6">
    <name type="scientific">Flagellimonas lutaonensis</name>
    <dbReference type="NCBI Taxonomy" id="516051"/>
    <lineage>
        <taxon>Bacteria</taxon>
        <taxon>Pseudomonadati</taxon>
        <taxon>Bacteroidota</taxon>
        <taxon>Flavobacteriia</taxon>
        <taxon>Flavobacteriales</taxon>
        <taxon>Flavobacteriaceae</taxon>
        <taxon>Flagellimonas</taxon>
    </lineage>
</organism>
<dbReference type="GO" id="GO:0005524">
    <property type="term" value="F:ATP binding"/>
    <property type="evidence" value="ECO:0007669"/>
    <property type="project" value="UniProtKB-UniRule"/>
</dbReference>
<evidence type="ECO:0000256" key="1">
    <source>
        <dbReference type="ARBA" id="ARBA00022741"/>
    </source>
</evidence>
<keyword evidence="6" id="KW-1185">Reference proteome</keyword>
<dbReference type="InterPro" id="IPR011856">
    <property type="entry name" value="tRNA_endonuc-like_dom_sf"/>
</dbReference>
<dbReference type="EMBL" id="CP011071">
    <property type="protein sequence ID" value="AKA35937.1"/>
    <property type="molecule type" value="Genomic_DNA"/>
</dbReference>
<dbReference type="STRING" id="516051.VC82_2348"/>
<dbReference type="PATRIC" id="fig|516051.4.peg.2416"/>
<keyword evidence="1 3" id="KW-0547">Nucleotide-binding</keyword>
<protein>
    <submittedName>
        <fullName evidence="5">ATPase</fullName>
    </submittedName>
</protein>
<dbReference type="Proteomes" id="UP000032726">
    <property type="component" value="Chromosome"/>
</dbReference>
<sequence length="283" mass="32275">MKKKSNEYVDVVKSSGDKVPFSKKKLKESLIRSGVGDLVAEDIVAKVSSELYEGISTQQIYNRAFSLLKKHTSVLASKYKLKKAIYELGPTGFPFEKFISNILHYSGYKVRTNEILAGVCVAHEVDVVAEQQHLKTLVECKFHSDEGRYCDVKIPLYIHSRFNDIESYQRKDQTELMNLTAGWVVTNTRFSKDAVAYGQCAELYLLSWDHPKGESLRERIDGLGLYPITVSTILSKREKEFLLGRDIVLCKQLLGDRFYLDHLGITEPRKEKILEEIELLCAV</sequence>
<dbReference type="GO" id="GO:0003676">
    <property type="term" value="F:nucleic acid binding"/>
    <property type="evidence" value="ECO:0007669"/>
    <property type="project" value="InterPro"/>
</dbReference>
<dbReference type="InterPro" id="IPR005144">
    <property type="entry name" value="ATP-cone_dom"/>
</dbReference>
<dbReference type="Pfam" id="PF03477">
    <property type="entry name" value="ATP-cone"/>
    <property type="match status" value="1"/>
</dbReference>
<evidence type="ECO:0000256" key="3">
    <source>
        <dbReference type="PROSITE-ProRule" id="PRU00492"/>
    </source>
</evidence>
<dbReference type="HOGENOM" id="CLU_086368_0_0_10"/>
<evidence type="ECO:0000259" key="4">
    <source>
        <dbReference type="PROSITE" id="PS51161"/>
    </source>
</evidence>